<dbReference type="GO" id="GO:0006508">
    <property type="term" value="P:proteolysis"/>
    <property type="evidence" value="ECO:0007669"/>
    <property type="project" value="UniProtKB-KW"/>
</dbReference>
<reference evidence="1" key="2">
    <citation type="journal article" date="2021" name="PeerJ">
        <title>Extensive microbial diversity within the chicken gut microbiome revealed by metagenomics and culture.</title>
        <authorList>
            <person name="Gilroy R."/>
            <person name="Ravi A."/>
            <person name="Getino M."/>
            <person name="Pursley I."/>
            <person name="Horton D.L."/>
            <person name="Alikhan N.F."/>
            <person name="Baker D."/>
            <person name="Gharbi K."/>
            <person name="Hall N."/>
            <person name="Watson M."/>
            <person name="Adriaenssens E.M."/>
            <person name="Foster-Nyarko E."/>
            <person name="Jarju S."/>
            <person name="Secka A."/>
            <person name="Antonio M."/>
            <person name="Oren A."/>
            <person name="Chaudhuri R.R."/>
            <person name="La Ragione R."/>
            <person name="Hildebrand F."/>
            <person name="Pallen M.J."/>
        </authorList>
    </citation>
    <scope>NUCLEOTIDE SEQUENCE</scope>
    <source>
        <strain evidence="1">CHK187-14744</strain>
    </source>
</reference>
<reference evidence="1" key="1">
    <citation type="submission" date="2020-10" db="EMBL/GenBank/DDBJ databases">
        <authorList>
            <person name="Gilroy R."/>
        </authorList>
    </citation>
    <scope>NUCLEOTIDE SEQUENCE</scope>
    <source>
        <strain evidence="1">CHK187-14744</strain>
    </source>
</reference>
<dbReference type="InterPro" id="IPR009665">
    <property type="entry name" value="YyaC"/>
</dbReference>
<evidence type="ECO:0000313" key="1">
    <source>
        <dbReference type="EMBL" id="HIU02511.1"/>
    </source>
</evidence>
<comment type="caution">
    <text evidence="1">The sequence shown here is derived from an EMBL/GenBank/DDBJ whole genome shotgun (WGS) entry which is preliminary data.</text>
</comment>
<name>A0A9D1KVT1_9FIRM</name>
<protein>
    <submittedName>
        <fullName evidence="1">Spore protease YyaC</fullName>
    </submittedName>
</protein>
<accession>A0A9D1KVT1</accession>
<dbReference type="EMBL" id="DVLT01000033">
    <property type="protein sequence ID" value="HIU02511.1"/>
    <property type="molecule type" value="Genomic_DNA"/>
</dbReference>
<dbReference type="GO" id="GO:0008233">
    <property type="term" value="F:peptidase activity"/>
    <property type="evidence" value="ECO:0007669"/>
    <property type="project" value="UniProtKB-KW"/>
</dbReference>
<gene>
    <name evidence="1" type="primary">yyaC</name>
    <name evidence="1" type="ORF">IAB63_04590</name>
</gene>
<keyword evidence="1" id="KW-0645">Protease</keyword>
<evidence type="ECO:0000313" key="2">
    <source>
        <dbReference type="Proteomes" id="UP000824164"/>
    </source>
</evidence>
<sequence length="173" mass="18669">MMYWIHPDHPDAHRIFYSHLRQLTTRYNKKKAPLAFVCIGSPLVLGDCLGPIIGTILSQNQCRHVYGTLAQPIHALNLSTACMQLNATDEPPFVIAIDAALGTTAQTGYITIKKGPLFPGKGVGKKLPPIGDIQITGVFDDLTTPSATHLLASFGRCISAGLLQLDTAFQCAK</sequence>
<dbReference type="NCBIfam" id="TIGR02841">
    <property type="entry name" value="spore_YyaC"/>
    <property type="match status" value="1"/>
</dbReference>
<dbReference type="Pfam" id="PF06866">
    <property type="entry name" value="DUF1256"/>
    <property type="match status" value="1"/>
</dbReference>
<organism evidence="1 2">
    <name type="scientific">Candidatus Onthocola gallistercoris</name>
    <dbReference type="NCBI Taxonomy" id="2840876"/>
    <lineage>
        <taxon>Bacteria</taxon>
        <taxon>Bacillati</taxon>
        <taxon>Bacillota</taxon>
        <taxon>Bacilli</taxon>
        <taxon>Candidatus Onthocola</taxon>
    </lineage>
</organism>
<dbReference type="InterPro" id="IPR023430">
    <property type="entry name" value="Pept_HybD-like_dom_sf"/>
</dbReference>
<dbReference type="AlphaFoldDB" id="A0A9D1KVT1"/>
<proteinExistence type="predicted"/>
<keyword evidence="1" id="KW-0378">Hydrolase</keyword>
<dbReference type="Proteomes" id="UP000824164">
    <property type="component" value="Unassembled WGS sequence"/>
</dbReference>
<dbReference type="SUPFAM" id="SSF53163">
    <property type="entry name" value="HybD-like"/>
    <property type="match status" value="1"/>
</dbReference>